<dbReference type="Gene3D" id="3.40.50.620">
    <property type="entry name" value="HUPs"/>
    <property type="match status" value="3"/>
</dbReference>
<dbReference type="InterPro" id="IPR002301">
    <property type="entry name" value="Ile-tRNA-ligase"/>
</dbReference>
<feature type="domain" description="Aminoacyl-tRNA synthetase class Ia" evidence="9">
    <location>
        <begin position="13"/>
        <end position="635"/>
    </location>
</feature>
<dbReference type="Gene3D" id="3.90.740.10">
    <property type="entry name" value="Valyl/Leucyl/Isoleucyl-tRNA synthetase, editing domain"/>
    <property type="match status" value="1"/>
</dbReference>
<evidence type="ECO:0000313" key="12">
    <source>
        <dbReference type="Proteomes" id="UP000197679"/>
    </source>
</evidence>
<evidence type="ECO:0000256" key="7">
    <source>
        <dbReference type="ARBA" id="ARBA00048359"/>
    </source>
</evidence>
<dbReference type="Pfam" id="PF19302">
    <property type="entry name" value="DUF5915"/>
    <property type="match status" value="1"/>
</dbReference>
<gene>
    <name evidence="11" type="ORF">Mia14_0660</name>
</gene>
<keyword evidence="2" id="KW-0436">Ligase</keyword>
<dbReference type="InterPro" id="IPR014729">
    <property type="entry name" value="Rossmann-like_a/b/a_fold"/>
</dbReference>
<dbReference type="GeneID" id="33314213"/>
<evidence type="ECO:0000313" key="11">
    <source>
        <dbReference type="EMBL" id="ASI13963.1"/>
    </source>
</evidence>
<dbReference type="Pfam" id="PF08264">
    <property type="entry name" value="Anticodon_1"/>
    <property type="match status" value="1"/>
</dbReference>
<evidence type="ECO:0000259" key="9">
    <source>
        <dbReference type="Pfam" id="PF00133"/>
    </source>
</evidence>
<evidence type="ECO:0000259" key="10">
    <source>
        <dbReference type="Pfam" id="PF08264"/>
    </source>
</evidence>
<dbReference type="PANTHER" id="PTHR42780:SF1">
    <property type="entry name" value="ISOLEUCINE--TRNA LIGASE, CYTOPLASMIC"/>
    <property type="match status" value="1"/>
</dbReference>
<dbReference type="GO" id="GO:0005524">
    <property type="term" value="F:ATP binding"/>
    <property type="evidence" value="ECO:0007669"/>
    <property type="project" value="UniProtKB-KW"/>
</dbReference>
<dbReference type="EC" id="6.1.1.5" evidence="1 8"/>
<keyword evidence="5" id="KW-0648">Protein biosynthesis</keyword>
<dbReference type="InterPro" id="IPR013155">
    <property type="entry name" value="M/V/L/I-tRNA-synth_anticd-bd"/>
</dbReference>
<proteinExistence type="predicted"/>
<dbReference type="GO" id="GO:0005737">
    <property type="term" value="C:cytoplasm"/>
    <property type="evidence" value="ECO:0007669"/>
    <property type="project" value="UniProtKB-UniRule"/>
</dbReference>
<dbReference type="EMBL" id="CP019964">
    <property type="protein sequence ID" value="ASI13963.1"/>
    <property type="molecule type" value="Genomic_DNA"/>
</dbReference>
<keyword evidence="3" id="KW-0547">Nucleotide-binding</keyword>
<sequence>MIDLGEIENFTKEYWSKEDPIKKIKKESVDKKKYYFLDGPPYATGELGVHHVWVGVVKDVMLRYKRFRGFYVHDRAGFDVHGLPIENKVEHKLGLKTKEDIDSYGIDNFIEACKSFADEQVSGMIDIYRKYGSSLDFEDAYIPYKKNYMDAGWRMFKGIYDKGLVYSGKKALAYCPHCETVLSAQGPEIEYSDDTDPSIFVRFKVDPERSKDSRINIESNLYLVIWTTTPWTLPSNMAVAVNPEGLYVKAQFGDNIYIVAKDRLDAFAKSIDQSFTVLGEFYGSELQGIYYKGPFEDEIPKQREFAKFHRVLMEKGLVSMGDGTGLVHVAPGHGPEDFNVGFKNGIPIYSPVSDQAEYTDEAGGLKGIKIPDEANKFVLEKLKKDGSLLYRGSITHSYPHCWRCNSKLIYRSTDQWFIDIQKIKDKTIKANSKIKWHPKNTKEWQDDTLRNSPDWCISRQRYWGAPIPIWKCNDCDNTIAIGSAAELKEKAGLSKEPEDLHIPYIDNITFKCDKCEGTMHRVKDVFDVWWDSGIAHTASLSEEEWKRLFPSDWITESRDQLRGWFSMLIRTSVALYGKTPFKEVTIGGMVYDEHGMEMHRHLGNLILAKDLPKYVSADGYRLWCLGKPRWEDLKVKVSELKESDNIIVTYYNIMKLAREFSNLSGSDSKRVKKPNLALADKDDRWILSRINTIVKNSTELFDSYGIDQAINQMADFLVNDFSRTYLKIAKQKSEDMSTKKLRYLSNLINYVLYKFTVISSVALPFTSEYIYQKLFSIDGGSVFYEPWPKADIKYIDDNIEKEFDIAKELSSEILNLREKNSVRLRQPLSNAKVITRYNEVADAVAKLSNIIESLTNVKTISAEISDNLNLRIIPVFAKIGPEFKENSNVVSDALRKADPKELSEAVEKEGYYTLHTEKGNFTIKPEMYTISEDLIKENEEESKYGLIYLDTEITDDLKGELLVREIIRRIQMLRKEKGFSKSDRINVYLSADVALSALVKENIERIKKVTNSRSIDERLSDANGLEEVSFEISPGNSIKIAIEKNERGK</sequence>
<name>A0A218NNC8_9ARCH</name>
<dbReference type="InterPro" id="IPR009008">
    <property type="entry name" value="Val/Leu/Ile-tRNA-synth_edit"/>
</dbReference>
<evidence type="ECO:0000256" key="4">
    <source>
        <dbReference type="ARBA" id="ARBA00022840"/>
    </source>
</evidence>
<dbReference type="PRINTS" id="PR00984">
    <property type="entry name" value="TRNASYNTHILE"/>
</dbReference>
<dbReference type="NCBIfam" id="TIGR00392">
    <property type="entry name" value="ileS"/>
    <property type="match status" value="1"/>
</dbReference>
<protein>
    <recommendedName>
        <fullName evidence="1 8">Isoleucine--tRNA ligase</fullName>
        <ecNumber evidence="1 8">6.1.1.5</ecNumber>
    </recommendedName>
</protein>
<dbReference type="SUPFAM" id="SSF50677">
    <property type="entry name" value="ValRS/IleRS/LeuRS editing domain"/>
    <property type="match status" value="1"/>
</dbReference>
<keyword evidence="12" id="KW-1185">Reference proteome</keyword>
<dbReference type="KEGG" id="marh:Mia14_0660"/>
<keyword evidence="6 11" id="KW-0030">Aminoacyl-tRNA synthetase</keyword>
<dbReference type="InterPro" id="IPR023586">
    <property type="entry name" value="Ile-tRNA-ligase_type2"/>
</dbReference>
<accession>A0A218NNC8</accession>
<comment type="catalytic activity">
    <reaction evidence="7">
        <text>tRNA(Ile) + L-isoleucine + ATP = L-isoleucyl-tRNA(Ile) + AMP + diphosphate</text>
        <dbReference type="Rhea" id="RHEA:11060"/>
        <dbReference type="Rhea" id="RHEA-COMP:9666"/>
        <dbReference type="Rhea" id="RHEA-COMP:9695"/>
        <dbReference type="ChEBI" id="CHEBI:30616"/>
        <dbReference type="ChEBI" id="CHEBI:33019"/>
        <dbReference type="ChEBI" id="CHEBI:58045"/>
        <dbReference type="ChEBI" id="CHEBI:78442"/>
        <dbReference type="ChEBI" id="CHEBI:78528"/>
        <dbReference type="ChEBI" id="CHEBI:456215"/>
        <dbReference type="EC" id="6.1.1.5"/>
    </reaction>
</comment>
<evidence type="ECO:0000256" key="3">
    <source>
        <dbReference type="ARBA" id="ARBA00022741"/>
    </source>
</evidence>
<evidence type="ECO:0000256" key="6">
    <source>
        <dbReference type="ARBA" id="ARBA00023146"/>
    </source>
</evidence>
<dbReference type="Gene3D" id="3.30.720.200">
    <property type="match status" value="1"/>
</dbReference>
<dbReference type="RefSeq" id="WP_088820227.1">
    <property type="nucleotide sequence ID" value="NZ_CP019964.1"/>
</dbReference>
<dbReference type="GO" id="GO:0002161">
    <property type="term" value="F:aminoacyl-tRNA deacylase activity"/>
    <property type="evidence" value="ECO:0007669"/>
    <property type="project" value="InterPro"/>
</dbReference>
<dbReference type="SUPFAM" id="SSF52374">
    <property type="entry name" value="Nucleotidylyl transferase"/>
    <property type="match status" value="1"/>
</dbReference>
<evidence type="ECO:0000256" key="1">
    <source>
        <dbReference type="ARBA" id="ARBA00013165"/>
    </source>
</evidence>
<evidence type="ECO:0000256" key="5">
    <source>
        <dbReference type="ARBA" id="ARBA00022917"/>
    </source>
</evidence>
<dbReference type="Proteomes" id="UP000197679">
    <property type="component" value="Chromosome"/>
</dbReference>
<organism evidence="11 12">
    <name type="scientific">Candidatus Mancarchaeum acidiphilum</name>
    <dbReference type="NCBI Taxonomy" id="1920749"/>
    <lineage>
        <taxon>Archaea</taxon>
        <taxon>Candidatus Micrarchaeota</taxon>
        <taxon>Candidatus Mancarchaeum</taxon>
    </lineage>
</organism>
<dbReference type="SUPFAM" id="SSF47323">
    <property type="entry name" value="Anticodon-binding domain of a subclass of class I aminoacyl-tRNA synthetases"/>
    <property type="match status" value="1"/>
</dbReference>
<dbReference type="AlphaFoldDB" id="A0A218NNC8"/>
<dbReference type="GO" id="GO:0004822">
    <property type="term" value="F:isoleucine-tRNA ligase activity"/>
    <property type="evidence" value="ECO:0007669"/>
    <property type="project" value="UniProtKB-UniRule"/>
</dbReference>
<evidence type="ECO:0000256" key="2">
    <source>
        <dbReference type="ARBA" id="ARBA00022598"/>
    </source>
</evidence>
<dbReference type="PANTHER" id="PTHR42780">
    <property type="entry name" value="SOLEUCYL-TRNA SYNTHETASE"/>
    <property type="match status" value="1"/>
</dbReference>
<reference evidence="11 12" key="1">
    <citation type="journal article" date="2017" name="Nat. Commun.">
        <title>'ARMAN' archaea depend on association with euryarchaeal host in culture and in situ.</title>
        <authorList>
            <person name="Golyshina O."/>
            <person name="Toshchakov S."/>
            <person name="Makarova K."/>
            <person name="Gavrilov S."/>
            <person name="Korzhenkov A."/>
            <person name="La Cono V."/>
            <person name="Arcadi E."/>
            <person name="Nechitaylo T."/>
            <person name="Ferrer M."/>
            <person name="Kublanov I."/>
            <person name="Wolf Y."/>
            <person name="Yakimov M."/>
            <person name="Golyshin P."/>
            <person name="Slesarev A."/>
            <person name="Kozyavkin S."/>
        </authorList>
    </citation>
    <scope>NUCLEOTIDE SEQUENCE [LARGE SCALE GENOMIC DNA]</scope>
    <source>
        <strain evidence="11 12">Mia14</strain>
    </source>
</reference>
<dbReference type="InterPro" id="IPR009080">
    <property type="entry name" value="tRNAsynth_Ia_anticodon-bd"/>
</dbReference>
<dbReference type="InterPro" id="IPR002300">
    <property type="entry name" value="aa-tRNA-synth_Ia"/>
</dbReference>
<keyword evidence="4" id="KW-0067">ATP-binding</keyword>
<dbReference type="Gene3D" id="1.10.730.10">
    <property type="entry name" value="Isoleucyl-tRNA Synthetase, Domain 1"/>
    <property type="match status" value="1"/>
</dbReference>
<feature type="domain" description="Methionyl/Valyl/Leucyl/Isoleucyl-tRNA synthetase anticodon-binding" evidence="10">
    <location>
        <begin position="683"/>
        <end position="829"/>
    </location>
</feature>
<dbReference type="GO" id="GO:0006428">
    <property type="term" value="P:isoleucyl-tRNA aminoacylation"/>
    <property type="evidence" value="ECO:0007669"/>
    <property type="project" value="UniProtKB-UniRule"/>
</dbReference>
<evidence type="ECO:0000256" key="8">
    <source>
        <dbReference type="NCBIfam" id="TIGR00392"/>
    </source>
</evidence>
<dbReference type="Pfam" id="PF00133">
    <property type="entry name" value="tRNA-synt_1"/>
    <property type="match status" value="1"/>
</dbReference>
<dbReference type="OrthoDB" id="30823at2157"/>